<keyword evidence="4" id="KW-1185">Reference proteome</keyword>
<feature type="transmembrane region" description="Helical" evidence="2">
    <location>
        <begin position="1063"/>
        <end position="1080"/>
    </location>
</feature>
<feature type="compositionally biased region" description="Basic and acidic residues" evidence="1">
    <location>
        <begin position="1249"/>
        <end position="1261"/>
    </location>
</feature>
<evidence type="ECO:0000256" key="2">
    <source>
        <dbReference type="SAM" id="Phobius"/>
    </source>
</evidence>
<feature type="transmembrane region" description="Helical" evidence="2">
    <location>
        <begin position="1029"/>
        <end position="1051"/>
    </location>
</feature>
<feature type="transmembrane region" description="Helical" evidence="2">
    <location>
        <begin position="708"/>
        <end position="725"/>
    </location>
</feature>
<feature type="region of interest" description="Disordered" evidence="1">
    <location>
        <begin position="1319"/>
        <end position="1390"/>
    </location>
</feature>
<keyword evidence="2" id="KW-0472">Membrane</keyword>
<dbReference type="PANTHER" id="PTHR11319:SF35">
    <property type="entry name" value="OUTER MEMBRANE PROTEIN PMPC-RELATED"/>
    <property type="match status" value="1"/>
</dbReference>
<comment type="caution">
    <text evidence="3">The sequence shown here is derived from an EMBL/GenBank/DDBJ whole genome shotgun (WGS) entry which is preliminary data.</text>
</comment>
<dbReference type="InterPro" id="IPR011050">
    <property type="entry name" value="Pectin_lyase_fold/virulence"/>
</dbReference>
<protein>
    <recommendedName>
        <fullName evidence="5">TRP C-terminal domain-containing protein</fullName>
    </recommendedName>
</protein>
<reference evidence="3 4" key="1">
    <citation type="journal article" date="2015" name="Genome Biol. Evol.">
        <title>Comparative Genomics of a Bacterivorous Green Alga Reveals Evolutionary Causalities and Consequences of Phago-Mixotrophic Mode of Nutrition.</title>
        <authorList>
            <person name="Burns J.A."/>
            <person name="Paasch A."/>
            <person name="Narechania A."/>
            <person name="Kim E."/>
        </authorList>
    </citation>
    <scope>NUCLEOTIDE SEQUENCE [LARGE SCALE GENOMIC DNA]</scope>
    <source>
        <strain evidence="3 4">PLY_AMNH</strain>
    </source>
</reference>
<evidence type="ECO:0000256" key="1">
    <source>
        <dbReference type="SAM" id="MobiDB-lite"/>
    </source>
</evidence>
<feature type="transmembrane region" description="Helical" evidence="2">
    <location>
        <begin position="579"/>
        <end position="605"/>
    </location>
</feature>
<feature type="compositionally biased region" description="Basic and acidic residues" evidence="1">
    <location>
        <begin position="1377"/>
        <end position="1390"/>
    </location>
</feature>
<proteinExistence type="predicted"/>
<dbReference type="PANTHER" id="PTHR11319">
    <property type="entry name" value="G PROTEIN-COUPLED RECEPTOR-RELATED"/>
    <property type="match status" value="1"/>
</dbReference>
<accession>A0AAE0KPU5</accession>
<feature type="compositionally biased region" description="Low complexity" evidence="1">
    <location>
        <begin position="1339"/>
        <end position="1352"/>
    </location>
</feature>
<sequence>MSNSLLMANVANQGGAIRMGAGAVAGLQDCVFQGNSALSGGALSGAEDAEVLLENCTAWENLCDGDGGVVHLSGADTVIELRRTVLSKNAAAKNGGAVFATEGTVNVTERTTFSHNQLAPGIAMQAEEGGALHLGNGASGRIADSDLQHNSALDAGGAAYIDSNARLTVNRTEVVGSVAKTTGGAFQLAHFAVLQLANVKVLDSRASTGAGVHVSGQYADLVITECLFQGGSASEGGAVSMALEEGQRIHVDQAEFASADTLYGGGLYFGSQTSAINFELTGITFEGNHANYSGDCMYWQYEAGFVVPECHNCTCDGEYASSIARSSVQQYDASSGSWYTVDSLESQSTQQLAKHRFTGLDYYGNVVQVSEDGTVVANAVVNHPDDVQYVRGGTLELYTLEGAVFEELVLVGVPGLVYNISWVFISQAAWPTVELPVILMECLPGEKYVVESQSCVICAQGYLKLDNSTEDCSECNKDEVSCLGGNVFMVQPGYWVPTAATACEADTNCLLDLVYECDLNAQDEALACMTEEALRTSTTTNISSLTLCDVGYRPEVALCQGCADGYYMNSSNECISCDIGIGVLFLQFLFFFMCMGSLLYLVWFISLHASKTSMSLYSPGMHLASSANSIASIGSSLFSVVMGHLQVLGPMLQIFQSDIGPPLSSLEYCLLFVNFPVASVLQLSCMGEGPDANGFGSKPFHLETATKAMLPWITCGAFGGLYRWFDHQRKVRAERTGDTRTLIDVLEDETTEEFLLEAKKAACVTTTTFLLIFYYPTVGVQMFQVFFCDPITVEDEDYQQYWLRYDRSAQCFTREWWGLAMIAVFTVLTYIIGFPVAVGMLLNNFYEHKCYLVNKRESMHAREVHLKTNVGRRASILDRKSKRLEGEDVWWASKDGKESTRRRRNSFPPARKLEAEEMAYSPVDKAPIEQKLSHDDVLYRKESEVVRLPNGKLQLEADGKMCTVTEVMRKVEYSPTLFKYVHISKLDDPLTILFYGRFYIFYLPTLYFWNSISMLRRLMQTGLVVVVQIMVPSFATTYALTIGLAAFGAHIYFRPYMAHESDIVEGICLLNIVVTLYVIMTGDAVPDTSWNSRLASSIVFSFHMGLACYLLYISALVIWSTVVDGQDEIKRLKTRAMSLLTSNSQDDAEAQRQATWLSRIFGMCSCCCSSMLNRKTGREEDLSTSRSFRQSKSFRLRNETKDAVSMVASPMYSMTLHDVDREQEEQSLPHDSVAMRSELPHDSVQMDSELPHDSKKGKTDDYTLNPLRLEDVTYKTRPEDHPTEPLLTLPIATGNVSLFPADTAPLTRLARLQSIGTEASSEAGLSEAPSLKSTHLPEPSSSSTKVSTTSVPKLERKSSLKSPAVPPLAKSPTRRLSRVDSGIHKKVEAEKTPAKVRAELKEKLKIKILSGVTKSSPSSKRSIGEQL</sequence>
<dbReference type="Proteomes" id="UP001190700">
    <property type="component" value="Unassembled WGS sequence"/>
</dbReference>
<evidence type="ECO:0000313" key="3">
    <source>
        <dbReference type="EMBL" id="KAK3256396.1"/>
    </source>
</evidence>
<feature type="region of interest" description="Disordered" evidence="1">
    <location>
        <begin position="1243"/>
        <end position="1262"/>
    </location>
</feature>
<feature type="transmembrane region" description="Helical" evidence="2">
    <location>
        <begin position="1100"/>
        <end position="1123"/>
    </location>
</feature>
<organism evidence="3 4">
    <name type="scientific">Cymbomonas tetramitiformis</name>
    <dbReference type="NCBI Taxonomy" id="36881"/>
    <lineage>
        <taxon>Eukaryota</taxon>
        <taxon>Viridiplantae</taxon>
        <taxon>Chlorophyta</taxon>
        <taxon>Pyramimonadophyceae</taxon>
        <taxon>Pyramimonadales</taxon>
        <taxon>Pyramimonadaceae</taxon>
        <taxon>Cymbomonas</taxon>
    </lineage>
</organism>
<gene>
    <name evidence="3" type="ORF">CYMTET_34469</name>
</gene>
<evidence type="ECO:0008006" key="5">
    <source>
        <dbReference type="Google" id="ProtNLM"/>
    </source>
</evidence>
<evidence type="ECO:0000313" key="4">
    <source>
        <dbReference type="Proteomes" id="UP001190700"/>
    </source>
</evidence>
<feature type="transmembrane region" description="Helical" evidence="2">
    <location>
        <begin position="626"/>
        <end position="645"/>
    </location>
</feature>
<feature type="transmembrane region" description="Helical" evidence="2">
    <location>
        <begin position="816"/>
        <end position="842"/>
    </location>
</feature>
<dbReference type="EMBL" id="LGRX02021699">
    <property type="protein sequence ID" value="KAK3256396.1"/>
    <property type="molecule type" value="Genomic_DNA"/>
</dbReference>
<feature type="transmembrane region" description="Helical" evidence="2">
    <location>
        <begin position="992"/>
        <end position="1009"/>
    </location>
</feature>
<keyword evidence="2" id="KW-0812">Transmembrane</keyword>
<keyword evidence="2" id="KW-1133">Transmembrane helix</keyword>
<name>A0AAE0KPU5_9CHLO</name>
<dbReference type="SUPFAM" id="SSF51126">
    <property type="entry name" value="Pectin lyase-like"/>
    <property type="match status" value="2"/>
</dbReference>